<dbReference type="EMBL" id="JAVRIC010000007">
    <property type="protein sequence ID" value="MDT0497069.1"/>
    <property type="molecule type" value="Genomic_DNA"/>
</dbReference>
<dbReference type="CDD" id="cd06661">
    <property type="entry name" value="GGCT_like"/>
    <property type="match status" value="1"/>
</dbReference>
<dbReference type="InterPro" id="IPR013024">
    <property type="entry name" value="GGCT-like"/>
</dbReference>
<proteinExistence type="predicted"/>
<dbReference type="InterPro" id="IPR009288">
    <property type="entry name" value="AIG2-like_dom"/>
</dbReference>
<name>A0ABU2WHF7_9GAMM</name>
<dbReference type="Pfam" id="PF06094">
    <property type="entry name" value="GGACT"/>
    <property type="match status" value="1"/>
</dbReference>
<evidence type="ECO:0000313" key="3">
    <source>
        <dbReference type="Proteomes" id="UP001254608"/>
    </source>
</evidence>
<sequence>MPGSPGKADSLHRLFVYGSLCGSGPHARPHRLLRPARWLGPATASGERVPAGRYPGARPHPRKRLHGQLYQLLAPRRSLYRLDRYEDCRPGNPRYGRYSRQRAPVEVGQQTVWAWVYWFRGPRSR</sequence>
<comment type="caution">
    <text evidence="2">The sequence shown here is derived from an EMBL/GenBank/DDBJ whole genome shotgun (WGS) entry which is preliminary data.</text>
</comment>
<evidence type="ECO:0000259" key="1">
    <source>
        <dbReference type="Pfam" id="PF06094"/>
    </source>
</evidence>
<reference evidence="2 3" key="1">
    <citation type="submission" date="2023-09" db="EMBL/GenBank/DDBJ databases">
        <authorList>
            <person name="Rey-Velasco X."/>
        </authorList>
    </citation>
    <scope>NUCLEOTIDE SEQUENCE [LARGE SCALE GENOMIC DNA]</scope>
    <source>
        <strain evidence="2 3">W345</strain>
    </source>
</reference>
<feature type="domain" description="Gamma-glutamylcyclotransferase AIG2-like" evidence="1">
    <location>
        <begin position="14"/>
        <end position="121"/>
    </location>
</feature>
<dbReference type="SUPFAM" id="SSF110857">
    <property type="entry name" value="Gamma-glutamyl cyclotransferase-like"/>
    <property type="match status" value="1"/>
</dbReference>
<protein>
    <submittedName>
        <fullName evidence="2">Gamma-glutamylcyclotransferase family protein</fullName>
    </submittedName>
</protein>
<keyword evidence="3" id="KW-1185">Reference proteome</keyword>
<dbReference type="Gene3D" id="3.10.490.10">
    <property type="entry name" value="Gamma-glutamyl cyclotransferase-like"/>
    <property type="match status" value="1"/>
</dbReference>
<dbReference type="Proteomes" id="UP001254608">
    <property type="component" value="Unassembled WGS sequence"/>
</dbReference>
<accession>A0ABU2WHF7</accession>
<dbReference type="RefSeq" id="WP_311364463.1">
    <property type="nucleotide sequence ID" value="NZ_JAVRIC010000007.1"/>
</dbReference>
<dbReference type="InterPro" id="IPR036568">
    <property type="entry name" value="GGCT-like_sf"/>
</dbReference>
<evidence type="ECO:0000313" key="2">
    <source>
        <dbReference type="EMBL" id="MDT0497069.1"/>
    </source>
</evidence>
<gene>
    <name evidence="2" type="ORF">RM530_06780</name>
</gene>
<organism evidence="2 3">
    <name type="scientific">Banduia mediterranea</name>
    <dbReference type="NCBI Taxonomy" id="3075609"/>
    <lineage>
        <taxon>Bacteria</taxon>
        <taxon>Pseudomonadati</taxon>
        <taxon>Pseudomonadota</taxon>
        <taxon>Gammaproteobacteria</taxon>
        <taxon>Nevskiales</taxon>
        <taxon>Algiphilaceae</taxon>
        <taxon>Banduia</taxon>
    </lineage>
</organism>